<reference evidence="3 4" key="1">
    <citation type="journal article" date="2018" name="PLoS Genet.">
        <title>Population sequencing reveals clonal diversity and ancestral inbreeding in the grapevine cultivar Chardonnay.</title>
        <authorList>
            <person name="Roach M.J."/>
            <person name="Johnson D.L."/>
            <person name="Bohlmann J."/>
            <person name="van Vuuren H.J."/>
            <person name="Jones S.J."/>
            <person name="Pretorius I.S."/>
            <person name="Schmidt S.A."/>
            <person name="Borneman A.R."/>
        </authorList>
    </citation>
    <scope>NUCLEOTIDE SEQUENCE [LARGE SCALE GENOMIC DNA]</scope>
    <source>
        <strain evidence="4">cv. Chardonnay</strain>
        <tissue evidence="3">Leaf</tissue>
    </source>
</reference>
<dbReference type="PANTHER" id="PTHR34048:SF5">
    <property type="entry name" value="INNER MEMBRANE LOCALIZED PROTEIN"/>
    <property type="match status" value="1"/>
</dbReference>
<proteinExistence type="predicted"/>
<evidence type="ECO:0000256" key="1">
    <source>
        <dbReference type="SAM" id="Coils"/>
    </source>
</evidence>
<dbReference type="EMBL" id="QGNW01001190">
    <property type="protein sequence ID" value="RVW50861.1"/>
    <property type="molecule type" value="Genomic_DNA"/>
</dbReference>
<name>A0A438ESY7_VITVI</name>
<organism evidence="3 4">
    <name type="scientific">Vitis vinifera</name>
    <name type="common">Grape</name>
    <dbReference type="NCBI Taxonomy" id="29760"/>
    <lineage>
        <taxon>Eukaryota</taxon>
        <taxon>Viridiplantae</taxon>
        <taxon>Streptophyta</taxon>
        <taxon>Embryophyta</taxon>
        <taxon>Tracheophyta</taxon>
        <taxon>Spermatophyta</taxon>
        <taxon>Magnoliopsida</taxon>
        <taxon>eudicotyledons</taxon>
        <taxon>Gunneridae</taxon>
        <taxon>Pentapetalae</taxon>
        <taxon>rosids</taxon>
        <taxon>Vitales</taxon>
        <taxon>Vitaceae</taxon>
        <taxon>Viteae</taxon>
        <taxon>Vitis</taxon>
    </lineage>
</organism>
<feature type="region of interest" description="Disordered" evidence="2">
    <location>
        <begin position="121"/>
        <end position="149"/>
    </location>
</feature>
<dbReference type="InterPro" id="IPR040377">
    <property type="entry name" value="Ssl2009-like"/>
</dbReference>
<evidence type="ECO:0000313" key="3">
    <source>
        <dbReference type="EMBL" id="RVW50861.1"/>
    </source>
</evidence>
<accession>A0A438ESY7</accession>
<dbReference type="PANTHER" id="PTHR34048">
    <property type="entry name" value="LOW-DENSITY RECEPTOR-LIKE PROTEIN"/>
    <property type="match status" value="1"/>
</dbReference>
<dbReference type="AlphaFoldDB" id="A0A438ESY7"/>
<sequence length="149" mass="16152">MALHHSLPGDVGHYSPLFLGSSVLAGTLSVEALNQTILGGKWVVIEWYQSLISNWKCASEDVGPQGEWTVVSHIARGVNGEKPYMEGFHNTLSKSFLEKTRKILAQKIDQLNSAIDDVSSQLRSEDSPDEADDAPNGAAINSDEMEAAI</sequence>
<dbReference type="Proteomes" id="UP000288805">
    <property type="component" value="Unassembled WGS sequence"/>
</dbReference>
<protein>
    <submittedName>
        <fullName evidence="3">Uncharacterized protein</fullName>
    </submittedName>
</protein>
<gene>
    <name evidence="3" type="ORF">CK203_071341</name>
</gene>
<feature type="coiled-coil region" evidence="1">
    <location>
        <begin position="94"/>
        <end position="121"/>
    </location>
</feature>
<comment type="caution">
    <text evidence="3">The sequence shown here is derived from an EMBL/GenBank/DDBJ whole genome shotgun (WGS) entry which is preliminary data.</text>
</comment>
<evidence type="ECO:0000313" key="4">
    <source>
        <dbReference type="Proteomes" id="UP000288805"/>
    </source>
</evidence>
<evidence type="ECO:0000256" key="2">
    <source>
        <dbReference type="SAM" id="MobiDB-lite"/>
    </source>
</evidence>
<keyword evidence="1" id="KW-0175">Coiled coil</keyword>